<name>A0A6P0DTN3_RHILE</name>
<reference evidence="2 3" key="1">
    <citation type="submission" date="2020-01" db="EMBL/GenBank/DDBJ databases">
        <title>Rhizobium genotypes associated with high levels of biological nitrogen fixation by grain legumes in a temperate-maritime cropping system.</title>
        <authorList>
            <person name="Maluk M."/>
            <person name="Francesc Ferrando Molina F."/>
            <person name="Lopez Del Egido L."/>
            <person name="Lafos M."/>
            <person name="Langarica-Fuentes A."/>
            <person name="Gebre Yohannes G."/>
            <person name="Young M.W."/>
            <person name="Martin P."/>
            <person name="Gantlett R."/>
            <person name="Kenicer G."/>
            <person name="Hawes C."/>
            <person name="Begg G.S."/>
            <person name="Quilliam R.S."/>
            <person name="Squire G.R."/>
            <person name="Poole P.S."/>
            <person name="Young P.W."/>
            <person name="Iannetta P.M."/>
            <person name="James E.K."/>
        </authorList>
    </citation>
    <scope>NUCLEOTIDE SEQUENCE [LARGE SCALE GENOMIC DNA]</scope>
    <source>
        <strain evidence="2 3">JHI944</strain>
    </source>
</reference>
<gene>
    <name evidence="2" type="ORF">GUK36_40440</name>
</gene>
<keyword evidence="1" id="KW-1133">Transmembrane helix</keyword>
<evidence type="ECO:0000256" key="1">
    <source>
        <dbReference type="SAM" id="Phobius"/>
    </source>
</evidence>
<organism evidence="2 3">
    <name type="scientific">Rhizobium leguminosarum</name>
    <dbReference type="NCBI Taxonomy" id="384"/>
    <lineage>
        <taxon>Bacteria</taxon>
        <taxon>Pseudomonadati</taxon>
        <taxon>Pseudomonadota</taxon>
        <taxon>Alphaproteobacteria</taxon>
        <taxon>Hyphomicrobiales</taxon>
        <taxon>Rhizobiaceae</taxon>
        <taxon>Rhizobium/Agrobacterium group</taxon>
        <taxon>Rhizobium</taxon>
    </lineage>
</organism>
<feature type="non-terminal residue" evidence="2">
    <location>
        <position position="1"/>
    </location>
</feature>
<proteinExistence type="predicted"/>
<keyword evidence="1" id="KW-0812">Transmembrane</keyword>
<dbReference type="EMBL" id="WXXP01000599">
    <property type="protein sequence ID" value="NEK55502.1"/>
    <property type="molecule type" value="Genomic_DNA"/>
</dbReference>
<dbReference type="AlphaFoldDB" id="A0A6P0DTN3"/>
<sequence length="45" mass="5130">SIDVIRPTMLGQPITNACLHIGVLCIYIVVPFFMSTALLRRRLMR</sequence>
<feature type="transmembrane region" description="Helical" evidence="1">
    <location>
        <begin position="19"/>
        <end position="39"/>
    </location>
</feature>
<protein>
    <submittedName>
        <fullName evidence="2">Nodulation protein NodJ</fullName>
    </submittedName>
</protein>
<accession>A0A6P0DTN3</accession>
<comment type="caution">
    <text evidence="2">The sequence shown here is derived from an EMBL/GenBank/DDBJ whole genome shotgun (WGS) entry which is preliminary data.</text>
</comment>
<evidence type="ECO:0000313" key="3">
    <source>
        <dbReference type="Proteomes" id="UP000471409"/>
    </source>
</evidence>
<dbReference type="Proteomes" id="UP000471409">
    <property type="component" value="Unassembled WGS sequence"/>
</dbReference>
<evidence type="ECO:0000313" key="2">
    <source>
        <dbReference type="EMBL" id="NEK55502.1"/>
    </source>
</evidence>
<keyword evidence="1" id="KW-0472">Membrane</keyword>